<organism evidence="1 2">
    <name type="scientific">Corynebacterium maris DSM 45190</name>
    <dbReference type="NCBI Taxonomy" id="1224163"/>
    <lineage>
        <taxon>Bacteria</taxon>
        <taxon>Bacillati</taxon>
        <taxon>Actinomycetota</taxon>
        <taxon>Actinomycetes</taxon>
        <taxon>Mycobacteriales</taxon>
        <taxon>Corynebacteriaceae</taxon>
        <taxon>Corynebacterium</taxon>
    </lineage>
</organism>
<dbReference type="Proteomes" id="UP000015388">
    <property type="component" value="Plasmid pCmaris1"/>
</dbReference>
<dbReference type="EMBL" id="CP003925">
    <property type="protein sequence ID" value="AGS36030.1"/>
    <property type="molecule type" value="Genomic_DNA"/>
</dbReference>
<dbReference type="KEGG" id="cmd:B841_12926"/>
<evidence type="ECO:0000313" key="1">
    <source>
        <dbReference type="EMBL" id="AGS36030.1"/>
    </source>
</evidence>
<name>S5T5Z2_9CORY</name>
<dbReference type="PATRIC" id="fig|1224163.3.peg.2585"/>
<dbReference type="HOGENOM" id="CLU_2733192_0_0_11"/>
<keyword evidence="2" id="KW-1185">Reference proteome</keyword>
<dbReference type="RefSeq" id="WP_020935832.1">
    <property type="nucleotide sequence ID" value="NC_021920.1"/>
</dbReference>
<gene>
    <name evidence="1" type="ORF">B841_12926</name>
</gene>
<protein>
    <submittedName>
        <fullName evidence="1">Uncharacterized protein</fullName>
    </submittedName>
</protein>
<proteinExistence type="predicted"/>
<dbReference type="GO" id="GO:0006355">
    <property type="term" value="P:regulation of DNA-templated transcription"/>
    <property type="evidence" value="ECO:0007669"/>
    <property type="project" value="InterPro"/>
</dbReference>
<dbReference type="Gene3D" id="1.10.1220.10">
    <property type="entry name" value="Met repressor-like"/>
    <property type="match status" value="1"/>
</dbReference>
<dbReference type="AlphaFoldDB" id="S5T5Z2"/>
<dbReference type="SUPFAM" id="SSF47598">
    <property type="entry name" value="Ribbon-helix-helix"/>
    <property type="match status" value="1"/>
</dbReference>
<geneLocation type="plasmid" evidence="1 2">
    <name>pCmaris1</name>
</geneLocation>
<reference evidence="1 2" key="1">
    <citation type="submission" date="2012-11" db="EMBL/GenBank/DDBJ databases">
        <title>The complete genome sequence of Corynebacterium maris Coryn-1 (=DSM 45190).</title>
        <authorList>
            <person name="Schaffert L."/>
            <person name="Albersmeier A."/>
            <person name="Kalinowski J."/>
            <person name="Ruckert C."/>
        </authorList>
    </citation>
    <scope>NUCLEOTIDE SEQUENCE [LARGE SCALE GENOMIC DNA]</scope>
    <source>
        <strain evidence="2">Coryn-1</strain>
        <plasmid evidence="2">Plasmid pCmaris1</plasmid>
    </source>
</reference>
<dbReference type="InterPro" id="IPR010985">
    <property type="entry name" value="Ribbon_hlx_hlx"/>
</dbReference>
<sequence length="71" mass="8129">MSKENRFAPKKPVADAAHVEDIFVNVPTKKLSIDVDADLHKRLKLMSTLEERSMRSIVEECLTEFLDTQGR</sequence>
<keyword evidence="1" id="KW-0614">Plasmid</keyword>
<evidence type="ECO:0000313" key="2">
    <source>
        <dbReference type="Proteomes" id="UP000015388"/>
    </source>
</evidence>
<accession>S5T5Z2</accession>
<dbReference type="InterPro" id="IPR013321">
    <property type="entry name" value="Arc_rbn_hlx_hlx"/>
</dbReference>